<dbReference type="InterPro" id="IPR002347">
    <property type="entry name" value="SDR_fam"/>
</dbReference>
<keyword evidence="2" id="KW-0560">Oxidoreductase</keyword>
<evidence type="ECO:0000313" key="8">
    <source>
        <dbReference type="EMBL" id="CAB4986309.1"/>
    </source>
</evidence>
<dbReference type="GO" id="GO:0048038">
    <property type="term" value="F:quinone binding"/>
    <property type="evidence" value="ECO:0007669"/>
    <property type="project" value="TreeGrafter"/>
</dbReference>
<dbReference type="EMBL" id="CAESGF010000009">
    <property type="protein sequence ID" value="CAB4364025.1"/>
    <property type="molecule type" value="Genomic_DNA"/>
</dbReference>
<sequence>MFNLKGKAVVVTGAGRGIGTGISRAMATCGADVVLAGRSAAPLEVMANEVRSLGVRAITVPTDITDQAQVDALVRVALEEFGRIDAWVNNAGSANAADVGPLIDLTPDRFDNVVDLNLKWTFFCAQAAARVMIAQGGGSIINISSRSGSQPNPMTGQYGAAKAGIENLTATMAVEWGHHGIRVNAIAPGLVPTEDSLTTGSMSKPSRVARQIENVPLRRLGTVDDIGAACAFLASDEAGWITGETIQITGGSRIPVGYLTYMHKITEELKG</sequence>
<dbReference type="PRINTS" id="PR00080">
    <property type="entry name" value="SDRFAMILY"/>
</dbReference>
<accession>A0A6J7N789</accession>
<dbReference type="EMBL" id="CAEZYF010000009">
    <property type="protein sequence ID" value="CAB4724273.1"/>
    <property type="molecule type" value="Genomic_DNA"/>
</dbReference>
<dbReference type="EMBL" id="CAFBOL010000024">
    <property type="protein sequence ID" value="CAB4986309.1"/>
    <property type="molecule type" value="Genomic_DNA"/>
</dbReference>
<evidence type="ECO:0000313" key="5">
    <source>
        <dbReference type="EMBL" id="CAB4812830.1"/>
    </source>
</evidence>
<dbReference type="GO" id="GO:0016616">
    <property type="term" value="F:oxidoreductase activity, acting on the CH-OH group of donors, NAD or NADP as acceptor"/>
    <property type="evidence" value="ECO:0007669"/>
    <property type="project" value="TreeGrafter"/>
</dbReference>
<protein>
    <submittedName>
        <fullName evidence="8">Unannotated protein</fullName>
    </submittedName>
</protein>
<comment type="similarity">
    <text evidence="1">Belongs to the short-chain dehydrogenases/reductases (SDR) family.</text>
</comment>
<dbReference type="Gene3D" id="3.40.50.720">
    <property type="entry name" value="NAD(P)-binding Rossmann-like Domain"/>
    <property type="match status" value="1"/>
</dbReference>
<dbReference type="EMBL" id="CAFAAV010000050">
    <property type="protein sequence ID" value="CAB4812830.1"/>
    <property type="molecule type" value="Genomic_DNA"/>
</dbReference>
<evidence type="ECO:0000256" key="2">
    <source>
        <dbReference type="ARBA" id="ARBA00023002"/>
    </source>
</evidence>
<dbReference type="PROSITE" id="PS00061">
    <property type="entry name" value="ADH_SHORT"/>
    <property type="match status" value="1"/>
</dbReference>
<dbReference type="EMBL" id="CAFBMT010000009">
    <property type="protein sequence ID" value="CAB4935780.1"/>
    <property type="molecule type" value="Genomic_DNA"/>
</dbReference>
<dbReference type="InterPro" id="IPR036291">
    <property type="entry name" value="NAD(P)-bd_dom_sf"/>
</dbReference>
<dbReference type="Pfam" id="PF13561">
    <property type="entry name" value="adh_short_C2"/>
    <property type="match status" value="1"/>
</dbReference>
<dbReference type="AlphaFoldDB" id="A0A6J7N789"/>
<evidence type="ECO:0000256" key="1">
    <source>
        <dbReference type="ARBA" id="ARBA00006484"/>
    </source>
</evidence>
<dbReference type="SUPFAM" id="SSF51735">
    <property type="entry name" value="NAD(P)-binding Rossmann-fold domains"/>
    <property type="match status" value="1"/>
</dbReference>
<reference evidence="8" key="1">
    <citation type="submission" date="2020-05" db="EMBL/GenBank/DDBJ databases">
        <authorList>
            <person name="Chiriac C."/>
            <person name="Salcher M."/>
            <person name="Ghai R."/>
            <person name="Kavagutti S V."/>
        </authorList>
    </citation>
    <scope>NUCLEOTIDE SEQUENCE</scope>
</reference>
<evidence type="ECO:0000313" key="4">
    <source>
        <dbReference type="EMBL" id="CAB4724273.1"/>
    </source>
</evidence>
<dbReference type="PANTHER" id="PTHR42760">
    <property type="entry name" value="SHORT-CHAIN DEHYDROGENASES/REDUCTASES FAMILY MEMBER"/>
    <property type="match status" value="1"/>
</dbReference>
<evidence type="ECO:0000313" key="6">
    <source>
        <dbReference type="EMBL" id="CAB4853405.1"/>
    </source>
</evidence>
<dbReference type="FunFam" id="3.40.50.720:FF:000084">
    <property type="entry name" value="Short-chain dehydrogenase reductase"/>
    <property type="match status" value="1"/>
</dbReference>
<dbReference type="EMBL" id="CAFBIY010000250">
    <property type="protein sequence ID" value="CAB4853405.1"/>
    <property type="molecule type" value="Genomic_DNA"/>
</dbReference>
<organism evidence="8">
    <name type="scientific">freshwater metagenome</name>
    <dbReference type="NCBI Taxonomy" id="449393"/>
    <lineage>
        <taxon>unclassified sequences</taxon>
        <taxon>metagenomes</taxon>
        <taxon>ecological metagenomes</taxon>
    </lineage>
</organism>
<evidence type="ECO:0000313" key="3">
    <source>
        <dbReference type="EMBL" id="CAB4364025.1"/>
    </source>
</evidence>
<dbReference type="NCBIfam" id="NF005559">
    <property type="entry name" value="PRK07231.1"/>
    <property type="match status" value="1"/>
</dbReference>
<evidence type="ECO:0000313" key="7">
    <source>
        <dbReference type="EMBL" id="CAB4935780.1"/>
    </source>
</evidence>
<dbReference type="GO" id="GO:0006633">
    <property type="term" value="P:fatty acid biosynthetic process"/>
    <property type="evidence" value="ECO:0007669"/>
    <property type="project" value="TreeGrafter"/>
</dbReference>
<name>A0A6J7N789_9ZZZZ</name>
<dbReference type="CDD" id="cd05233">
    <property type="entry name" value="SDR_c"/>
    <property type="match status" value="1"/>
</dbReference>
<dbReference type="PANTHER" id="PTHR42760:SF133">
    <property type="entry name" value="3-OXOACYL-[ACYL-CARRIER-PROTEIN] REDUCTASE"/>
    <property type="match status" value="1"/>
</dbReference>
<dbReference type="InterPro" id="IPR020904">
    <property type="entry name" value="Sc_DH/Rdtase_CS"/>
</dbReference>
<proteinExistence type="inferred from homology"/>
<gene>
    <name evidence="4" type="ORF">UFOPK2656_01651</name>
    <name evidence="5" type="ORF">UFOPK3099_00860</name>
    <name evidence="6" type="ORF">UFOPK3267_02936</name>
    <name evidence="7" type="ORF">UFOPK3651_01793</name>
    <name evidence="8" type="ORF">UFOPK3931_01165</name>
    <name evidence="3" type="ORF">UFOPK4189_01794</name>
</gene>
<dbReference type="PRINTS" id="PR00081">
    <property type="entry name" value="GDHRDH"/>
</dbReference>